<dbReference type="AlphaFoldDB" id="A0A382GGX6"/>
<reference evidence="12" key="1">
    <citation type="submission" date="2018-05" db="EMBL/GenBank/DDBJ databases">
        <authorList>
            <person name="Lanie J.A."/>
            <person name="Ng W.-L."/>
            <person name="Kazmierczak K.M."/>
            <person name="Andrzejewski T.M."/>
            <person name="Davidsen T.M."/>
            <person name="Wayne K.J."/>
            <person name="Tettelin H."/>
            <person name="Glass J.I."/>
            <person name="Rusch D."/>
            <person name="Podicherti R."/>
            <person name="Tsui H.-C.T."/>
            <person name="Winkler M.E."/>
        </authorList>
    </citation>
    <scope>NUCLEOTIDE SEQUENCE</scope>
</reference>
<dbReference type="GO" id="GO:0002128">
    <property type="term" value="P:tRNA nucleoside ribose methylation"/>
    <property type="evidence" value="ECO:0007669"/>
    <property type="project" value="InterPro"/>
</dbReference>
<evidence type="ECO:0000256" key="8">
    <source>
        <dbReference type="ARBA" id="ARBA00022679"/>
    </source>
</evidence>
<dbReference type="InterPro" id="IPR029026">
    <property type="entry name" value="tRNA_m1G_MTases_N"/>
</dbReference>
<protein>
    <recommendedName>
        <fullName evidence="6">tRNA (cytidine(56)-2'-O)-methyltransferase</fullName>
        <ecNumber evidence="5">2.1.1.206</ecNumber>
    </recommendedName>
    <alternativeName>
        <fullName evidence="10">tRNA ribose 2'-O-methyltransferase aTrm56</fullName>
    </alternativeName>
</protein>
<dbReference type="PIRSF" id="PIRSF016123">
    <property type="entry name" value="UCP016123"/>
    <property type="match status" value="1"/>
</dbReference>
<dbReference type="PANTHER" id="PTHR42197:SF1">
    <property type="entry name" value="TRNA (CYTIDINE(56)-2'-O)-METHYLTRANSFERASE"/>
    <property type="match status" value="1"/>
</dbReference>
<comment type="similarity">
    <text evidence="3">Belongs to the aTrm56 family.</text>
</comment>
<evidence type="ECO:0000256" key="7">
    <source>
        <dbReference type="ARBA" id="ARBA00022490"/>
    </source>
</evidence>
<accession>A0A382GGX6</accession>
<comment type="subcellular location">
    <subcellularLocation>
        <location evidence="2">Cytoplasm</location>
    </subcellularLocation>
</comment>
<organism evidence="12">
    <name type="scientific">marine metagenome</name>
    <dbReference type="NCBI Taxonomy" id="408172"/>
    <lineage>
        <taxon>unclassified sequences</taxon>
        <taxon>metagenomes</taxon>
        <taxon>ecological metagenomes</taxon>
    </lineage>
</organism>
<dbReference type="GO" id="GO:0005737">
    <property type="term" value="C:cytoplasm"/>
    <property type="evidence" value="ECO:0007669"/>
    <property type="project" value="UniProtKB-SubCell"/>
</dbReference>
<dbReference type="Gene3D" id="3.40.1280.10">
    <property type="match status" value="1"/>
</dbReference>
<proteinExistence type="inferred from homology"/>
<evidence type="ECO:0000313" key="12">
    <source>
        <dbReference type="EMBL" id="SVB74189.1"/>
    </source>
</evidence>
<keyword evidence="9" id="KW-0819">tRNA processing</keyword>
<name>A0A382GGX6_9ZZZZ</name>
<evidence type="ECO:0000256" key="5">
    <source>
        <dbReference type="ARBA" id="ARBA00012624"/>
    </source>
</evidence>
<dbReference type="InterPro" id="IPR002845">
    <property type="entry name" value="tRNA_mtfrase_aTrm56"/>
</dbReference>
<dbReference type="InterPro" id="IPR029028">
    <property type="entry name" value="Alpha/beta_knot_MTases"/>
</dbReference>
<comment type="catalytic activity">
    <reaction evidence="11">
        <text>cytidine(56) in tRNA + S-adenosyl-L-methionine = 2'-O-methylcytidine(56) in tRNA + S-adenosyl-L-homocysteine + H(+)</text>
        <dbReference type="Rhea" id="RHEA:42968"/>
        <dbReference type="Rhea" id="RHEA-COMP:10308"/>
        <dbReference type="Rhea" id="RHEA-COMP:10309"/>
        <dbReference type="ChEBI" id="CHEBI:15378"/>
        <dbReference type="ChEBI" id="CHEBI:57856"/>
        <dbReference type="ChEBI" id="CHEBI:59789"/>
        <dbReference type="ChEBI" id="CHEBI:74495"/>
        <dbReference type="ChEBI" id="CHEBI:82748"/>
        <dbReference type="EC" id="2.1.1.206"/>
    </reaction>
</comment>
<comment type="function">
    <text evidence="1">Specifically catalyzes the AdoMet-dependent 2'-O-ribose methylation of cytidine at position 56 in tRNAs.</text>
</comment>
<evidence type="ECO:0000256" key="4">
    <source>
        <dbReference type="ARBA" id="ARBA00011738"/>
    </source>
</evidence>
<dbReference type="GO" id="GO:0106059">
    <property type="term" value="F:tRNA (cytidine(56)-2'-O)-methyltransferase activity"/>
    <property type="evidence" value="ECO:0007669"/>
    <property type="project" value="UniProtKB-EC"/>
</dbReference>
<dbReference type="EMBL" id="UINC01055382">
    <property type="protein sequence ID" value="SVB74189.1"/>
    <property type="molecule type" value="Genomic_DNA"/>
</dbReference>
<keyword evidence="7" id="KW-0963">Cytoplasm</keyword>
<dbReference type="Pfam" id="PF01994">
    <property type="entry name" value="Trm56"/>
    <property type="match status" value="1"/>
</dbReference>
<dbReference type="EC" id="2.1.1.206" evidence="5"/>
<evidence type="ECO:0000256" key="9">
    <source>
        <dbReference type="ARBA" id="ARBA00022694"/>
    </source>
</evidence>
<dbReference type="SUPFAM" id="SSF75217">
    <property type="entry name" value="alpha/beta knot"/>
    <property type="match status" value="1"/>
</dbReference>
<evidence type="ECO:0000256" key="1">
    <source>
        <dbReference type="ARBA" id="ARBA00003959"/>
    </source>
</evidence>
<evidence type="ECO:0000256" key="2">
    <source>
        <dbReference type="ARBA" id="ARBA00004496"/>
    </source>
</evidence>
<dbReference type="PANTHER" id="PTHR42197">
    <property type="entry name" value="TRNA (CYTIDINE(56)-2'-O)-METHYLTRANSFERASE"/>
    <property type="match status" value="1"/>
</dbReference>
<sequence length="173" mass="19382">MFSCEILRIGHRPERDKRVTTHVALTARAFGAMRIYISKPDSRVIKSVQEVIDKFGGDFEILPTDNPKELVKKSGSKVIHLTMFGLPFDDKCEEIKNLDEDILFIVGAEKVPPWVFELADYNIAVGNQPHSEIAALAIAMNALHPISYNLDFSGRLSVIPSATHRNMMDSTQD</sequence>
<evidence type="ECO:0000256" key="10">
    <source>
        <dbReference type="ARBA" id="ARBA00029826"/>
    </source>
</evidence>
<dbReference type="HAMAP" id="MF_00077">
    <property type="entry name" value="tRNA_methyltr_aTrm56"/>
    <property type="match status" value="1"/>
</dbReference>
<comment type="subunit">
    <text evidence="4">Homodimer.</text>
</comment>
<evidence type="ECO:0000256" key="6">
    <source>
        <dbReference type="ARBA" id="ARBA00013709"/>
    </source>
</evidence>
<evidence type="ECO:0000256" key="11">
    <source>
        <dbReference type="ARBA" id="ARBA00047792"/>
    </source>
</evidence>
<gene>
    <name evidence="12" type="ORF">METZ01_LOCUS227043</name>
</gene>
<evidence type="ECO:0000256" key="3">
    <source>
        <dbReference type="ARBA" id="ARBA00010324"/>
    </source>
</evidence>
<keyword evidence="8" id="KW-0808">Transferase</keyword>